<comment type="caution">
    <text evidence="2">The sequence shown here is derived from an EMBL/GenBank/DDBJ whole genome shotgun (WGS) entry which is preliminary data.</text>
</comment>
<dbReference type="AlphaFoldDB" id="A0A0F9F5Q2"/>
<feature type="compositionally biased region" description="Basic and acidic residues" evidence="1">
    <location>
        <begin position="56"/>
        <end position="69"/>
    </location>
</feature>
<sequence length="75" mass="8481">MLDMYRIADSTGGLGISEDTFPRKDLAKLARDDLNAKHNGGAENDEKPRFVICRGADHRRGMTDGNDHTRRPKWL</sequence>
<evidence type="ECO:0000256" key="1">
    <source>
        <dbReference type="SAM" id="MobiDB-lite"/>
    </source>
</evidence>
<reference evidence="2" key="1">
    <citation type="journal article" date="2015" name="Nature">
        <title>Complex archaea that bridge the gap between prokaryotes and eukaryotes.</title>
        <authorList>
            <person name="Spang A."/>
            <person name="Saw J.H."/>
            <person name="Jorgensen S.L."/>
            <person name="Zaremba-Niedzwiedzka K."/>
            <person name="Martijn J."/>
            <person name="Lind A.E."/>
            <person name="van Eijk R."/>
            <person name="Schleper C."/>
            <person name="Guy L."/>
            <person name="Ettema T.J."/>
        </authorList>
    </citation>
    <scope>NUCLEOTIDE SEQUENCE</scope>
</reference>
<dbReference type="EMBL" id="LAZR01024854">
    <property type="protein sequence ID" value="KKL73791.1"/>
    <property type="molecule type" value="Genomic_DNA"/>
</dbReference>
<gene>
    <name evidence="2" type="ORF">LCGC14_2071400</name>
</gene>
<protein>
    <submittedName>
        <fullName evidence="2">Uncharacterized protein</fullName>
    </submittedName>
</protein>
<proteinExistence type="predicted"/>
<feature type="region of interest" description="Disordered" evidence="1">
    <location>
        <begin position="56"/>
        <end position="75"/>
    </location>
</feature>
<organism evidence="2">
    <name type="scientific">marine sediment metagenome</name>
    <dbReference type="NCBI Taxonomy" id="412755"/>
    <lineage>
        <taxon>unclassified sequences</taxon>
        <taxon>metagenomes</taxon>
        <taxon>ecological metagenomes</taxon>
    </lineage>
</organism>
<evidence type="ECO:0000313" key="2">
    <source>
        <dbReference type="EMBL" id="KKL73791.1"/>
    </source>
</evidence>
<name>A0A0F9F5Q2_9ZZZZ</name>
<accession>A0A0F9F5Q2</accession>